<dbReference type="InterPro" id="IPR011701">
    <property type="entry name" value="MFS"/>
</dbReference>
<dbReference type="OrthoDB" id="6499973at2759"/>
<sequence>MVAHDVEKGMSDDAATENIAHTINNLCAPSHTSISSKHSNEEEDISRIPTHSSHVSRAVKTKDALTNVAKTITARSNASVIDPGPAPDGGTIAWTQSLMGHLVVFNTWGMIATFGVFQAHYTNDLGLEPSAVSWIGSMQMLGHFALGMFSGRLFDAGYFHWVVIPGMLLAALGTMMTSLCGTYWQFFLAQGLTTGLGCGLQFAPTISLVTTYFSRHRSVAMAIMASGSATGGLVYPTIARQLMPRIGFPWTVRVMGFMMLAVGSMYCSLLKPRLPPRKSGPLFEFSAFREPAYSIFLIAIFLIGLGQYFAFYYISSFAVHVIGVSYATSVNVLLVLNGVGILGRLIPSYFADRYTGPYNVLIPFCFVSSIVLFFWPLVHSEAGLYGWAVCYGFFVAGFQGIFPAVMTTLTKDMSRVGTRNGMGFAIMGVGTLVGPPIAGALIQSHGGSYLAAQMFGGATVLIGSCVLVVGRASITGWNIKPSLTLMVMTDLTTSHTAHSTSALCLTTHIDVHKTLADIYLLHSTVSTATMDRLTLGKLARRVAFALIASLQLAHFCLVMSYTWTSPRKRHPKTTTVATFGQLAFIVDSCFRITERNMDVQFGRRLIQGLGIDALFWGFVVWSAGLVGMDVAFTPSGLLNLTQLLAFDILMWTGLLSSYVALVARSDGANSAVDEKGNELIVNEKRDEEVNAKEEV</sequence>
<keyword evidence="3" id="KW-0472">Membrane</keyword>
<dbReference type="Pfam" id="PF07690">
    <property type="entry name" value="MFS_1"/>
    <property type="match status" value="1"/>
</dbReference>
<keyword evidence="3" id="KW-0812">Transmembrane</keyword>
<dbReference type="InterPro" id="IPR036259">
    <property type="entry name" value="MFS_trans_sf"/>
</dbReference>
<evidence type="ECO:0000313" key="3">
    <source>
        <dbReference type="EMBL" id="KZM19956.1"/>
    </source>
</evidence>
<evidence type="ECO:0000256" key="1">
    <source>
        <dbReference type="ARBA" id="ARBA00004141"/>
    </source>
</evidence>
<comment type="subcellular location">
    <subcellularLocation>
        <location evidence="1">Membrane</location>
        <topology evidence="1">Multi-pass membrane protein</topology>
    </subcellularLocation>
</comment>
<gene>
    <name evidence="3" type="ORF">ST47_g8903</name>
</gene>
<dbReference type="InterPro" id="IPR050327">
    <property type="entry name" value="Proton-linked_MCT"/>
</dbReference>
<dbReference type="PANTHER" id="PTHR11360">
    <property type="entry name" value="MONOCARBOXYLATE TRANSPORTER"/>
    <property type="match status" value="1"/>
</dbReference>
<name>A0A162YCM6_DIDRA</name>
<comment type="similarity">
    <text evidence="2">Belongs to the major facilitator superfamily. Monocarboxylate porter (TC 2.A.1.13) family.</text>
</comment>
<comment type="caution">
    <text evidence="3">The sequence shown here is derived from an EMBL/GenBank/DDBJ whole genome shotgun (WGS) entry which is preliminary data.</text>
</comment>
<accession>A0A162YCM6</accession>
<dbReference type="SUPFAM" id="SSF103473">
    <property type="entry name" value="MFS general substrate transporter"/>
    <property type="match status" value="1"/>
</dbReference>
<dbReference type="PROSITE" id="PS50850">
    <property type="entry name" value="MFS"/>
    <property type="match status" value="1"/>
</dbReference>
<reference evidence="3 4" key="1">
    <citation type="journal article" date="2016" name="Sci. Rep.">
        <title>Draft genome sequencing and secretome analysis of fungal phytopathogen Ascochyta rabiei provides insight into the necrotrophic effector repertoire.</title>
        <authorList>
            <person name="Verma S."/>
            <person name="Gazara R.K."/>
            <person name="Nizam S."/>
            <person name="Parween S."/>
            <person name="Chattopadhyay D."/>
            <person name="Verma P.K."/>
        </authorList>
    </citation>
    <scope>NUCLEOTIDE SEQUENCE [LARGE SCALE GENOMIC DNA]</scope>
    <source>
        <strain evidence="3 4">ArDII</strain>
    </source>
</reference>
<evidence type="ECO:0000256" key="2">
    <source>
        <dbReference type="ARBA" id="ARBA00006727"/>
    </source>
</evidence>
<protein>
    <submittedName>
        <fullName evidence="3">Transmembrane transport</fullName>
    </submittedName>
</protein>
<evidence type="ECO:0000313" key="4">
    <source>
        <dbReference type="Proteomes" id="UP000076837"/>
    </source>
</evidence>
<dbReference type="GO" id="GO:0022857">
    <property type="term" value="F:transmembrane transporter activity"/>
    <property type="evidence" value="ECO:0007669"/>
    <property type="project" value="InterPro"/>
</dbReference>
<dbReference type="Proteomes" id="UP000076837">
    <property type="component" value="Unassembled WGS sequence"/>
</dbReference>
<dbReference type="EMBL" id="JYNV01000289">
    <property type="protein sequence ID" value="KZM19956.1"/>
    <property type="molecule type" value="Genomic_DNA"/>
</dbReference>
<dbReference type="Gene3D" id="1.20.1250.20">
    <property type="entry name" value="MFS general substrate transporter like domains"/>
    <property type="match status" value="2"/>
</dbReference>
<dbReference type="AlphaFoldDB" id="A0A162YCM6"/>
<dbReference type="PANTHER" id="PTHR11360:SF130">
    <property type="entry name" value="MAJOR FACILITATOR SUPERFAMILY (MFS) PROFILE DOMAIN-CONTAINING PROTEIN-RELATED"/>
    <property type="match status" value="1"/>
</dbReference>
<keyword evidence="4" id="KW-1185">Reference proteome</keyword>
<dbReference type="InterPro" id="IPR020846">
    <property type="entry name" value="MFS_dom"/>
</dbReference>
<proteinExistence type="inferred from homology"/>
<dbReference type="GO" id="GO:0016020">
    <property type="term" value="C:membrane"/>
    <property type="evidence" value="ECO:0007669"/>
    <property type="project" value="UniProtKB-SubCell"/>
</dbReference>
<organism evidence="3 4">
    <name type="scientific">Didymella rabiei</name>
    <name type="common">Chickpea ascochyta blight fungus</name>
    <name type="synonym">Mycosphaerella rabiei</name>
    <dbReference type="NCBI Taxonomy" id="5454"/>
    <lineage>
        <taxon>Eukaryota</taxon>
        <taxon>Fungi</taxon>
        <taxon>Dikarya</taxon>
        <taxon>Ascomycota</taxon>
        <taxon>Pezizomycotina</taxon>
        <taxon>Dothideomycetes</taxon>
        <taxon>Pleosporomycetidae</taxon>
        <taxon>Pleosporales</taxon>
        <taxon>Pleosporineae</taxon>
        <taxon>Didymellaceae</taxon>
        <taxon>Ascochyta</taxon>
    </lineage>
</organism>